<dbReference type="KEGG" id="mox:DAMO_2721"/>
<dbReference type="InterPro" id="IPR051416">
    <property type="entry name" value="phD-YefM_TA_antitoxins"/>
</dbReference>
<dbReference type="InterPro" id="IPR036165">
    <property type="entry name" value="YefM-like_sf"/>
</dbReference>
<dbReference type="PANTHER" id="PTHR35377">
    <property type="entry name" value="ANTITOXIN VAPB49-RELATED-RELATED"/>
    <property type="match status" value="1"/>
</dbReference>
<dbReference type="HOGENOM" id="CLU_163140_2_1_0"/>
<name>D5MKH2_METO1</name>
<proteinExistence type="inferred from homology"/>
<gene>
    <name evidence="2" type="ORF">DAMO_2721</name>
</gene>
<comment type="similarity">
    <text evidence="1">Belongs to the phD/YefM antitoxin family.</text>
</comment>
<accession>D5MKH2</accession>
<protein>
    <submittedName>
        <fullName evidence="2">Uncharacterized protein</fullName>
    </submittedName>
</protein>
<evidence type="ECO:0000313" key="2">
    <source>
        <dbReference type="EMBL" id="CBE69794.1"/>
    </source>
</evidence>
<dbReference type="Proteomes" id="UP000006898">
    <property type="component" value="Chromosome"/>
</dbReference>
<dbReference type="NCBIfam" id="TIGR01552">
    <property type="entry name" value="phd_fam"/>
    <property type="match status" value="1"/>
</dbReference>
<dbReference type="STRING" id="671143.DAMO_2721"/>
<organism evidence="2 3">
    <name type="scientific">Methylomirabilis oxygeniifera</name>
    <dbReference type="NCBI Taxonomy" id="671143"/>
    <lineage>
        <taxon>Bacteria</taxon>
        <taxon>Candidatus Methylomirabilota</taxon>
        <taxon>Candidatus Methylomirabilia</taxon>
        <taxon>Candidatus Methylomirabilales</taxon>
        <taxon>Candidatus Methylomirabilaceae</taxon>
        <taxon>Candidatus Methylomirabilis</taxon>
    </lineage>
</organism>
<dbReference type="SUPFAM" id="SSF143120">
    <property type="entry name" value="YefM-like"/>
    <property type="match status" value="1"/>
</dbReference>
<dbReference type="AlphaFoldDB" id="D5MKH2"/>
<dbReference type="eggNOG" id="COG4118">
    <property type="taxonomic scope" value="Bacteria"/>
</dbReference>
<dbReference type="EMBL" id="FP565575">
    <property type="protein sequence ID" value="CBE69794.1"/>
    <property type="molecule type" value="Genomic_DNA"/>
</dbReference>
<evidence type="ECO:0000256" key="1">
    <source>
        <dbReference type="ARBA" id="ARBA00009981"/>
    </source>
</evidence>
<sequence>MEGVTKCTRVSIRELKSRLSHYLRLVKAGESVEIADRGTPIGRIVPTILPIEDRIEALAQSGLVLWNKRKLTSLAPVARVRGKRTVADLLIEDRE</sequence>
<reference evidence="2 3" key="1">
    <citation type="journal article" date="2010" name="Nature">
        <title>Nitrite-driven anaerobic methane oxidation by oxygenic bacteria.</title>
        <authorList>
            <person name="Ettwig K.F."/>
            <person name="Butler M.K."/>
            <person name="Le Paslier D."/>
            <person name="Pelletier E."/>
            <person name="Mangenot S."/>
            <person name="Kuypers M.M.M."/>
            <person name="Schreiber F."/>
            <person name="Dutilh B.E."/>
            <person name="Zedelius J."/>
            <person name="de Beer D."/>
            <person name="Gloerich J."/>
            <person name="Wessels H.J.C.T."/>
            <person name="van Allen T."/>
            <person name="Luesken F."/>
            <person name="Wu M."/>
            <person name="van de Pas-Schoonen K.T."/>
            <person name="Op den Camp H.J.M."/>
            <person name="Janssen-Megens E.M."/>
            <person name="Francoijs K-J."/>
            <person name="Stunnenberg H."/>
            <person name="Weissenbach J."/>
            <person name="Jetten M.S.M."/>
            <person name="Strous M."/>
        </authorList>
    </citation>
    <scope>NUCLEOTIDE SEQUENCE [LARGE SCALE GENOMIC DNA]</scope>
</reference>
<evidence type="ECO:0000313" key="3">
    <source>
        <dbReference type="Proteomes" id="UP000006898"/>
    </source>
</evidence>